<gene>
    <name evidence="3" type="ORF">Daus18300_000457</name>
</gene>
<reference evidence="3 4" key="1">
    <citation type="journal article" date="2024" name="IMA Fungus">
        <title>IMA Genome - F19 : A genome assembly and annotation guide to empower mycologists, including annotated draft genome sequences of Ceratocystis pirilliformis, Diaporthe australafricana, Fusarium ophioides, Paecilomyces lecythidis, and Sporothrix stenoceras.</title>
        <authorList>
            <person name="Aylward J."/>
            <person name="Wilson A.M."/>
            <person name="Visagie C.M."/>
            <person name="Spraker J."/>
            <person name="Barnes I."/>
            <person name="Buitendag C."/>
            <person name="Ceriani C."/>
            <person name="Del Mar Angel L."/>
            <person name="du Plessis D."/>
            <person name="Fuchs T."/>
            <person name="Gasser K."/>
            <person name="Kramer D."/>
            <person name="Li W."/>
            <person name="Munsamy K."/>
            <person name="Piso A."/>
            <person name="Price J.L."/>
            <person name="Sonnekus B."/>
            <person name="Thomas C."/>
            <person name="van der Nest A."/>
            <person name="van Dijk A."/>
            <person name="van Heerden A."/>
            <person name="van Vuuren N."/>
            <person name="Yilmaz N."/>
            <person name="Duong T.A."/>
            <person name="van der Merwe N.A."/>
            <person name="Wingfield M.J."/>
            <person name="Wingfield B.D."/>
        </authorList>
    </citation>
    <scope>NUCLEOTIDE SEQUENCE [LARGE SCALE GENOMIC DNA]</scope>
    <source>
        <strain evidence="3 4">CMW 18300</strain>
    </source>
</reference>
<feature type="region of interest" description="Disordered" evidence="2">
    <location>
        <begin position="366"/>
        <end position="385"/>
    </location>
</feature>
<proteinExistence type="predicted"/>
<evidence type="ECO:0000256" key="2">
    <source>
        <dbReference type="SAM" id="MobiDB-lite"/>
    </source>
</evidence>
<dbReference type="Gene3D" id="1.10.287.510">
    <property type="entry name" value="Helix hairpin bin"/>
    <property type="match status" value="1"/>
</dbReference>
<keyword evidence="1" id="KW-0175">Coiled coil</keyword>
<feature type="coiled-coil region" evidence="1">
    <location>
        <begin position="167"/>
        <end position="222"/>
    </location>
</feature>
<accession>A0ABR3Y3J4</accession>
<evidence type="ECO:0000313" key="4">
    <source>
        <dbReference type="Proteomes" id="UP001583177"/>
    </source>
</evidence>
<dbReference type="EMBL" id="JAWRVE010000003">
    <property type="protein sequence ID" value="KAL1882819.1"/>
    <property type="molecule type" value="Genomic_DNA"/>
</dbReference>
<dbReference type="SUPFAM" id="SSF46579">
    <property type="entry name" value="Prefoldin"/>
    <property type="match status" value="1"/>
</dbReference>
<name>A0ABR3Y3J4_9PEZI</name>
<organism evidence="3 4">
    <name type="scientific">Diaporthe australafricana</name>
    <dbReference type="NCBI Taxonomy" id="127596"/>
    <lineage>
        <taxon>Eukaryota</taxon>
        <taxon>Fungi</taxon>
        <taxon>Dikarya</taxon>
        <taxon>Ascomycota</taxon>
        <taxon>Pezizomycotina</taxon>
        <taxon>Sordariomycetes</taxon>
        <taxon>Sordariomycetidae</taxon>
        <taxon>Diaporthales</taxon>
        <taxon>Diaporthaceae</taxon>
        <taxon>Diaporthe</taxon>
    </lineage>
</organism>
<comment type="caution">
    <text evidence="3">The sequence shown here is derived from an EMBL/GenBank/DDBJ whole genome shotgun (WGS) entry which is preliminary data.</text>
</comment>
<dbReference type="Proteomes" id="UP001583177">
    <property type="component" value="Unassembled WGS sequence"/>
</dbReference>
<evidence type="ECO:0000313" key="3">
    <source>
        <dbReference type="EMBL" id="KAL1882819.1"/>
    </source>
</evidence>
<protein>
    <submittedName>
        <fullName evidence="3">Uncharacterized protein</fullName>
    </submittedName>
</protein>
<keyword evidence="4" id="KW-1185">Reference proteome</keyword>
<evidence type="ECO:0000256" key="1">
    <source>
        <dbReference type="SAM" id="Coils"/>
    </source>
</evidence>
<sequence>MSEPDFAMPDLDLSDVADLDLGMAEPESPNSITAEDILKDPDALLRHFNNTMPQPLDRSIPAYVAINTIWDQLDGLISGFLWPPGFQESLSSYEVKIKEAVDLLYMDAGKCGPAARETKQLRAEKDDLQQQVETLTHYNSTFQAVDGELRGQIETLEQYNEEFQTVDAELRGQVGTLQSQLEELQAEADHLGDEIEMLELELEELRAEKDEICSQLEALNDLACDGDEVGELEVEQPQGEIFELYGQPEADAPPPQVESSQVEIDQLGDRFKSLDVEVRHELEALAPTAEESAVIIEAAPRQSAFKLGNHHNIYSPYSPFSDHRAVQQLSSEYARQYLQTGVYEASAQRIAEIQWQNMASWYPESGGTWDPKLYRPAPGPRKGTR</sequence>